<keyword evidence="3" id="KW-1185">Reference proteome</keyword>
<reference evidence="2 3" key="1">
    <citation type="submission" date="2020-06" db="EMBL/GenBank/DDBJ databases">
        <title>Genomic analysis of Salicibibacter sp. NKC5-3.</title>
        <authorList>
            <person name="Oh Y.J."/>
        </authorList>
    </citation>
    <scope>NUCLEOTIDE SEQUENCE [LARGE SCALE GENOMIC DNA]</scope>
    <source>
        <strain evidence="2 3">NKC5-3</strain>
    </source>
</reference>
<name>A0A7T7CAI7_9BACI</name>
<dbReference type="KEGG" id="scia:HUG15_04305"/>
<feature type="transmembrane region" description="Helical" evidence="1">
    <location>
        <begin position="15"/>
        <end position="34"/>
    </location>
</feature>
<sequence length="111" mass="12875">MGREETEYNRVKKKLLLQNVLLMPLFVSIGLYVYRSIREGFLMNPLEFLGPFIIVAFVGILLWSVFRERMIKQEQERIANKGTGKNVRNNIMFFAAVIVILIIIVSLTIIN</sequence>
<keyword evidence="1" id="KW-0472">Membrane</keyword>
<accession>A0A7T7CAI7</accession>
<protein>
    <submittedName>
        <fullName evidence="2">Uncharacterized protein</fullName>
    </submittedName>
</protein>
<dbReference type="RefSeq" id="WP_200127327.1">
    <property type="nucleotide sequence ID" value="NZ_CP054705.1"/>
</dbReference>
<dbReference type="Proteomes" id="UP000595823">
    <property type="component" value="Chromosome"/>
</dbReference>
<evidence type="ECO:0000256" key="1">
    <source>
        <dbReference type="SAM" id="Phobius"/>
    </source>
</evidence>
<gene>
    <name evidence="2" type="ORF">HUG15_04305</name>
</gene>
<dbReference type="AlphaFoldDB" id="A0A7T7CAI7"/>
<organism evidence="2 3">
    <name type="scientific">Salicibibacter cibarius</name>
    <dbReference type="NCBI Taxonomy" id="2743000"/>
    <lineage>
        <taxon>Bacteria</taxon>
        <taxon>Bacillati</taxon>
        <taxon>Bacillota</taxon>
        <taxon>Bacilli</taxon>
        <taxon>Bacillales</taxon>
        <taxon>Bacillaceae</taxon>
        <taxon>Salicibibacter</taxon>
    </lineage>
</organism>
<evidence type="ECO:0000313" key="2">
    <source>
        <dbReference type="EMBL" id="QQK74900.1"/>
    </source>
</evidence>
<feature type="transmembrane region" description="Helical" evidence="1">
    <location>
        <begin position="46"/>
        <end position="66"/>
    </location>
</feature>
<keyword evidence="1" id="KW-1133">Transmembrane helix</keyword>
<dbReference type="EMBL" id="CP054705">
    <property type="protein sequence ID" value="QQK74900.1"/>
    <property type="molecule type" value="Genomic_DNA"/>
</dbReference>
<evidence type="ECO:0000313" key="3">
    <source>
        <dbReference type="Proteomes" id="UP000595823"/>
    </source>
</evidence>
<keyword evidence="1" id="KW-0812">Transmembrane</keyword>
<feature type="transmembrane region" description="Helical" evidence="1">
    <location>
        <begin position="87"/>
        <end position="110"/>
    </location>
</feature>
<proteinExistence type="predicted"/>